<keyword evidence="1" id="KW-0678">Repressor</keyword>
<dbReference type="PROSITE" id="PS50977">
    <property type="entry name" value="HTH_TETR_2"/>
    <property type="match status" value="1"/>
</dbReference>
<dbReference type="InterPro" id="IPR036271">
    <property type="entry name" value="Tet_transcr_reg_TetR-rel_C_sf"/>
</dbReference>
<evidence type="ECO:0000313" key="8">
    <source>
        <dbReference type="Proteomes" id="UP000607197"/>
    </source>
</evidence>
<dbReference type="Pfam" id="PF00440">
    <property type="entry name" value="TetR_N"/>
    <property type="match status" value="1"/>
</dbReference>
<feature type="domain" description="HTH tetR-type" evidence="6">
    <location>
        <begin position="11"/>
        <end position="71"/>
    </location>
</feature>
<dbReference type="AlphaFoldDB" id="A0A830FGW5"/>
<evidence type="ECO:0000256" key="1">
    <source>
        <dbReference type="ARBA" id="ARBA00022491"/>
    </source>
</evidence>
<keyword evidence="2" id="KW-0805">Transcription regulation</keyword>
<dbReference type="SUPFAM" id="SSF46689">
    <property type="entry name" value="Homeodomain-like"/>
    <property type="match status" value="1"/>
</dbReference>
<dbReference type="InterPro" id="IPR050109">
    <property type="entry name" value="HTH-type_TetR-like_transc_reg"/>
</dbReference>
<evidence type="ECO:0000259" key="6">
    <source>
        <dbReference type="PROSITE" id="PS50977"/>
    </source>
</evidence>
<dbReference type="GO" id="GO:0000976">
    <property type="term" value="F:transcription cis-regulatory region binding"/>
    <property type="evidence" value="ECO:0007669"/>
    <property type="project" value="TreeGrafter"/>
</dbReference>
<sequence>MTATSDAESGGGTREEIMEATFRALSKHGYTDLRVRDIGEEFEKSRTLIHYHFDGKHDLISAFLEYLVDQYEDRPDLDADDDSWEVLGARIDQCLFGPDLGGDFDHWDRMKVYHELFSQARHNDRHREIFNEHYAKIRGNITRVLEAGIERGDFADVDPDDLAQLVTDVIHASRARKISLGHDDAPEQARRAIDDFVLPALDPECASERDAARDGGPR</sequence>
<proteinExistence type="predicted"/>
<organism evidence="7 8">
    <name type="scientific">Halocalculus aciditolerans</name>
    <dbReference type="NCBI Taxonomy" id="1383812"/>
    <lineage>
        <taxon>Archaea</taxon>
        <taxon>Methanobacteriati</taxon>
        <taxon>Methanobacteriota</taxon>
        <taxon>Stenosarchaea group</taxon>
        <taxon>Halobacteria</taxon>
        <taxon>Halobacteriales</taxon>
        <taxon>Halobacteriaceae</taxon>
        <taxon>Halocalculus</taxon>
    </lineage>
</organism>
<evidence type="ECO:0000256" key="4">
    <source>
        <dbReference type="ARBA" id="ARBA00023163"/>
    </source>
</evidence>
<dbReference type="EMBL" id="BMPG01000009">
    <property type="protein sequence ID" value="GGL73264.1"/>
    <property type="molecule type" value="Genomic_DNA"/>
</dbReference>
<dbReference type="Proteomes" id="UP000607197">
    <property type="component" value="Unassembled WGS sequence"/>
</dbReference>
<dbReference type="InterPro" id="IPR039538">
    <property type="entry name" value="BetI_C"/>
</dbReference>
<protein>
    <recommendedName>
        <fullName evidence="6">HTH tetR-type domain-containing protein</fullName>
    </recommendedName>
</protein>
<keyword evidence="4" id="KW-0804">Transcription</keyword>
<dbReference type="InterPro" id="IPR001647">
    <property type="entry name" value="HTH_TetR"/>
</dbReference>
<dbReference type="OrthoDB" id="135877at2157"/>
<keyword evidence="3 5" id="KW-0238">DNA-binding</keyword>
<dbReference type="RefSeq" id="WP_188981028.1">
    <property type="nucleotide sequence ID" value="NZ_BMPG01000009.1"/>
</dbReference>
<evidence type="ECO:0000256" key="5">
    <source>
        <dbReference type="PROSITE-ProRule" id="PRU00335"/>
    </source>
</evidence>
<comment type="caution">
    <text evidence="7">The sequence shown here is derived from an EMBL/GenBank/DDBJ whole genome shotgun (WGS) entry which is preliminary data.</text>
</comment>
<reference evidence="7" key="1">
    <citation type="journal article" date="2014" name="Int. J. Syst. Evol. Microbiol.">
        <title>Complete genome sequence of Corynebacterium casei LMG S-19264T (=DSM 44701T), isolated from a smear-ripened cheese.</title>
        <authorList>
            <consortium name="US DOE Joint Genome Institute (JGI-PGF)"/>
            <person name="Walter F."/>
            <person name="Albersmeier A."/>
            <person name="Kalinowski J."/>
            <person name="Ruckert C."/>
        </authorList>
    </citation>
    <scope>NUCLEOTIDE SEQUENCE</scope>
    <source>
        <strain evidence="7">JCM 19596</strain>
    </source>
</reference>
<dbReference type="SUPFAM" id="SSF48498">
    <property type="entry name" value="Tetracyclin repressor-like, C-terminal domain"/>
    <property type="match status" value="1"/>
</dbReference>
<evidence type="ECO:0000256" key="2">
    <source>
        <dbReference type="ARBA" id="ARBA00023015"/>
    </source>
</evidence>
<gene>
    <name evidence="7" type="ORF">GCM10009039_34210</name>
</gene>
<dbReference type="Gene3D" id="1.10.357.10">
    <property type="entry name" value="Tetracycline Repressor, domain 2"/>
    <property type="match status" value="1"/>
</dbReference>
<dbReference type="InterPro" id="IPR009057">
    <property type="entry name" value="Homeodomain-like_sf"/>
</dbReference>
<name>A0A830FGW5_9EURY</name>
<reference evidence="7" key="2">
    <citation type="submission" date="2020-09" db="EMBL/GenBank/DDBJ databases">
        <authorList>
            <person name="Sun Q."/>
            <person name="Ohkuma M."/>
        </authorList>
    </citation>
    <scope>NUCLEOTIDE SEQUENCE</scope>
    <source>
        <strain evidence="7">JCM 19596</strain>
    </source>
</reference>
<dbReference type="PANTHER" id="PTHR30055:SF234">
    <property type="entry name" value="HTH-TYPE TRANSCRIPTIONAL REGULATOR BETI"/>
    <property type="match status" value="1"/>
</dbReference>
<keyword evidence="8" id="KW-1185">Reference proteome</keyword>
<accession>A0A830FGW5</accession>
<dbReference type="Pfam" id="PF13977">
    <property type="entry name" value="TetR_C_6"/>
    <property type="match status" value="1"/>
</dbReference>
<feature type="DNA-binding region" description="H-T-H motif" evidence="5">
    <location>
        <begin position="34"/>
        <end position="53"/>
    </location>
</feature>
<evidence type="ECO:0000313" key="7">
    <source>
        <dbReference type="EMBL" id="GGL73264.1"/>
    </source>
</evidence>
<evidence type="ECO:0000256" key="3">
    <source>
        <dbReference type="ARBA" id="ARBA00023125"/>
    </source>
</evidence>
<dbReference type="GO" id="GO:0003700">
    <property type="term" value="F:DNA-binding transcription factor activity"/>
    <property type="evidence" value="ECO:0007669"/>
    <property type="project" value="TreeGrafter"/>
</dbReference>
<dbReference type="PANTHER" id="PTHR30055">
    <property type="entry name" value="HTH-TYPE TRANSCRIPTIONAL REGULATOR RUTR"/>
    <property type="match status" value="1"/>
</dbReference>